<dbReference type="PROSITE" id="PS00518">
    <property type="entry name" value="ZF_RING_1"/>
    <property type="match status" value="1"/>
</dbReference>
<evidence type="ECO:0000256" key="1">
    <source>
        <dbReference type="ARBA" id="ARBA00001798"/>
    </source>
</evidence>
<dbReference type="CDD" id="cd20335">
    <property type="entry name" value="BRcat_RBR"/>
    <property type="match status" value="1"/>
</dbReference>
<feature type="coiled-coil region" evidence="10">
    <location>
        <begin position="450"/>
        <end position="493"/>
    </location>
</feature>
<dbReference type="InterPro" id="IPR017907">
    <property type="entry name" value="Znf_RING_CS"/>
</dbReference>
<keyword evidence="3" id="KW-0808">Transferase</keyword>
<dbReference type="InterPro" id="IPR044066">
    <property type="entry name" value="TRIAD_supradom"/>
</dbReference>
<dbReference type="SUPFAM" id="SSF57850">
    <property type="entry name" value="RING/U-box"/>
    <property type="match status" value="2"/>
</dbReference>
<keyword evidence="6 9" id="KW-0863">Zinc-finger</keyword>
<sequence>MVESIYNSHSHDSAVFFVDEFDVLHFLRPVSRCERDMALPAVSKPALAETPHPGTADGTAPPELSDAEFLSQVLQTRADNTERWLNDLINEAASLGISISRPSTALSAAAAAEEPSNFRTAESSVTLDTSHTRTASSGSNGSSSTAMTSDDDNQHHYLPQKPNHDNNNTAGFLTRRRSRALTFAQYDKYLAQINPNMTQPKFLSIPPVPRERASAPSLFSVSTKKSYNGLRNGFLKIRRKRKSISFPDETITCSACREDFKPDQPLERLPCGHTYCTKCLCIMVNQSCNDESKMPPRCCTQPIPGTIVKSVLNREDQILFLKAVVQYSTPWQSRIFCCNPMCGEFIPPRNKVEPKHPFQVICRKCRTRVCVMCKKGAHPLGQDCPYDWELDAVLKMGEKSGWRRCYKCRNLVELNQGCTHITCRCKAQFCYICGAVWDPTVGCPNFCNGDEELERRQQEEEARIAALEAEQALKEEEAAKDLVERELATQRSRDAPEFEALRQDQCTEMDRFLLFERRQKWLMWTRHARQKVALVEKHSAALEKMKERHTKTAANLEDRQVAAEFELRSSLETEQKNIRIRLRHMEAYCDGLGKKPSTDMPSRVVTERDLRELGQQYNVEKNMKQLHQAKINVMRDRQAKALEDLLDRQDAELERLTEKDRHEVECLESNLTDEEDLLAATFARRRAAIEKRWEVAIEVLRNELETSKETRYAAIPLPEWPQEKEEEFGPPSYADEFVELGDIEKALIAFS</sequence>
<proteinExistence type="predicted"/>
<dbReference type="InterPro" id="IPR031127">
    <property type="entry name" value="E3_UB_ligase_RBR"/>
</dbReference>
<feature type="compositionally biased region" description="Polar residues" evidence="11">
    <location>
        <begin position="117"/>
        <end position="129"/>
    </location>
</feature>
<evidence type="ECO:0000256" key="6">
    <source>
        <dbReference type="ARBA" id="ARBA00022771"/>
    </source>
</evidence>
<keyword evidence="15" id="KW-1185">Reference proteome</keyword>
<feature type="compositionally biased region" description="Low complexity" evidence="11">
    <location>
        <begin position="132"/>
        <end position="148"/>
    </location>
</feature>
<protein>
    <recommendedName>
        <fullName evidence="2">RBR-type E3 ubiquitin transferase</fullName>
        <ecNumber evidence="2">2.3.2.31</ecNumber>
    </recommendedName>
</protein>
<gene>
    <name evidence="14" type="ORF">PGQ11_013814</name>
</gene>
<name>A0ABR2HR88_9PEZI</name>
<evidence type="ECO:0000259" key="12">
    <source>
        <dbReference type="PROSITE" id="PS50089"/>
    </source>
</evidence>
<evidence type="ECO:0000313" key="14">
    <source>
        <dbReference type="EMBL" id="KAK8851335.1"/>
    </source>
</evidence>
<dbReference type="EMBL" id="JAPCWZ010000009">
    <property type="protein sequence ID" value="KAK8851335.1"/>
    <property type="molecule type" value="Genomic_DNA"/>
</dbReference>
<evidence type="ECO:0000256" key="8">
    <source>
        <dbReference type="ARBA" id="ARBA00022833"/>
    </source>
</evidence>
<feature type="region of interest" description="Disordered" evidence="11">
    <location>
        <begin position="111"/>
        <end position="170"/>
    </location>
</feature>
<dbReference type="EC" id="2.3.2.31" evidence="2"/>
<keyword evidence="8" id="KW-0862">Zinc</keyword>
<comment type="catalytic activity">
    <reaction evidence="1">
        <text>[E2 ubiquitin-conjugating enzyme]-S-ubiquitinyl-L-cysteine + [acceptor protein]-L-lysine = [E2 ubiquitin-conjugating enzyme]-L-cysteine + [acceptor protein]-N(6)-ubiquitinyl-L-lysine.</text>
        <dbReference type="EC" id="2.3.2.31"/>
    </reaction>
</comment>
<dbReference type="Gene3D" id="1.20.120.1750">
    <property type="match status" value="1"/>
</dbReference>
<keyword evidence="4" id="KW-0479">Metal-binding</keyword>
<dbReference type="Pfam" id="PF01485">
    <property type="entry name" value="IBR"/>
    <property type="match status" value="2"/>
</dbReference>
<dbReference type="InterPro" id="IPR002867">
    <property type="entry name" value="IBR_dom"/>
</dbReference>
<organism evidence="14 15">
    <name type="scientific">Apiospora arundinis</name>
    <dbReference type="NCBI Taxonomy" id="335852"/>
    <lineage>
        <taxon>Eukaryota</taxon>
        <taxon>Fungi</taxon>
        <taxon>Dikarya</taxon>
        <taxon>Ascomycota</taxon>
        <taxon>Pezizomycotina</taxon>
        <taxon>Sordariomycetes</taxon>
        <taxon>Xylariomycetidae</taxon>
        <taxon>Amphisphaeriales</taxon>
        <taxon>Apiosporaceae</taxon>
        <taxon>Apiospora</taxon>
    </lineage>
</organism>
<dbReference type="InterPro" id="IPR013083">
    <property type="entry name" value="Znf_RING/FYVE/PHD"/>
</dbReference>
<dbReference type="PANTHER" id="PTHR11685">
    <property type="entry name" value="RBR FAMILY RING FINGER AND IBR DOMAIN-CONTAINING"/>
    <property type="match status" value="1"/>
</dbReference>
<evidence type="ECO:0000256" key="3">
    <source>
        <dbReference type="ARBA" id="ARBA00022679"/>
    </source>
</evidence>
<evidence type="ECO:0000256" key="4">
    <source>
        <dbReference type="ARBA" id="ARBA00022723"/>
    </source>
</evidence>
<comment type="caution">
    <text evidence="14">The sequence shown here is derived from an EMBL/GenBank/DDBJ whole genome shotgun (WGS) entry which is preliminary data.</text>
</comment>
<evidence type="ECO:0000256" key="5">
    <source>
        <dbReference type="ARBA" id="ARBA00022737"/>
    </source>
</evidence>
<dbReference type="PROSITE" id="PS50089">
    <property type="entry name" value="ZF_RING_2"/>
    <property type="match status" value="1"/>
</dbReference>
<evidence type="ECO:0000256" key="11">
    <source>
        <dbReference type="SAM" id="MobiDB-lite"/>
    </source>
</evidence>
<dbReference type="Proteomes" id="UP001390339">
    <property type="component" value="Unassembled WGS sequence"/>
</dbReference>
<evidence type="ECO:0000256" key="10">
    <source>
        <dbReference type="SAM" id="Coils"/>
    </source>
</evidence>
<feature type="domain" description="RING-type" evidence="13">
    <location>
        <begin position="249"/>
        <end position="451"/>
    </location>
</feature>
<keyword evidence="5" id="KW-0677">Repeat</keyword>
<dbReference type="Gene3D" id="3.30.40.10">
    <property type="entry name" value="Zinc/RING finger domain, C3HC4 (zinc finger)"/>
    <property type="match status" value="1"/>
</dbReference>
<dbReference type="PROSITE" id="PS51873">
    <property type="entry name" value="TRIAD"/>
    <property type="match status" value="1"/>
</dbReference>
<feature type="domain" description="RING-type" evidence="12">
    <location>
        <begin position="253"/>
        <end position="288"/>
    </location>
</feature>
<evidence type="ECO:0000256" key="9">
    <source>
        <dbReference type="PROSITE-ProRule" id="PRU00175"/>
    </source>
</evidence>
<dbReference type="CDD" id="cd22584">
    <property type="entry name" value="Rcat_RBR_unk"/>
    <property type="match status" value="1"/>
</dbReference>
<evidence type="ECO:0000256" key="7">
    <source>
        <dbReference type="ARBA" id="ARBA00022786"/>
    </source>
</evidence>
<keyword evidence="10" id="KW-0175">Coiled coil</keyword>
<reference evidence="14 15" key="1">
    <citation type="journal article" date="2024" name="IMA Fungus">
        <title>Apiospora arundinis, a panoply of carbohydrate-active enzymes and secondary metabolites.</title>
        <authorList>
            <person name="Sorensen T."/>
            <person name="Petersen C."/>
            <person name="Muurmann A.T."/>
            <person name="Christiansen J.V."/>
            <person name="Brundto M.L."/>
            <person name="Overgaard C.K."/>
            <person name="Boysen A.T."/>
            <person name="Wollenberg R.D."/>
            <person name="Larsen T.O."/>
            <person name="Sorensen J.L."/>
            <person name="Nielsen K.L."/>
            <person name="Sondergaard T.E."/>
        </authorList>
    </citation>
    <scope>NUCLEOTIDE SEQUENCE [LARGE SCALE GENOMIC DNA]</scope>
    <source>
        <strain evidence="14 15">AAU 773</strain>
    </source>
</reference>
<accession>A0ABR2HR88</accession>
<dbReference type="InterPro" id="IPR001841">
    <property type="entry name" value="Znf_RING"/>
</dbReference>
<evidence type="ECO:0000259" key="13">
    <source>
        <dbReference type="PROSITE" id="PS51873"/>
    </source>
</evidence>
<evidence type="ECO:0000313" key="15">
    <source>
        <dbReference type="Proteomes" id="UP001390339"/>
    </source>
</evidence>
<evidence type="ECO:0000256" key="2">
    <source>
        <dbReference type="ARBA" id="ARBA00012251"/>
    </source>
</evidence>
<keyword evidence="7" id="KW-0833">Ubl conjugation pathway</keyword>